<gene>
    <name evidence="3" type="ORF">FH759_03030</name>
</gene>
<comment type="caution">
    <text evidence="3">The sequence shown here is derived from an EMBL/GenBank/DDBJ whole genome shotgun (WGS) entry which is preliminary data.</text>
</comment>
<name>A0A7C9L9W4_9RHOB</name>
<feature type="compositionally biased region" description="Basic and acidic residues" evidence="1">
    <location>
        <begin position="235"/>
        <end position="244"/>
    </location>
</feature>
<protein>
    <recommendedName>
        <fullName evidence="5">Excalibur calcium-binding domain-containing protein</fullName>
    </recommendedName>
</protein>
<keyword evidence="2" id="KW-0732">Signal</keyword>
<evidence type="ECO:0000313" key="3">
    <source>
        <dbReference type="EMBL" id="MTJ03657.1"/>
    </source>
</evidence>
<feature type="region of interest" description="Disordered" evidence="1">
    <location>
        <begin position="42"/>
        <end position="103"/>
    </location>
</feature>
<evidence type="ECO:0000256" key="1">
    <source>
        <dbReference type="SAM" id="MobiDB-lite"/>
    </source>
</evidence>
<reference evidence="3 4" key="1">
    <citation type="submission" date="2019-06" db="EMBL/GenBank/DDBJ databases">
        <title>Enrichment of Autotrophic Halophilic Microorganisms from Red Sea Brine Pool Using Microbial Electrosynthesis System.</title>
        <authorList>
            <person name="Alqahtani M.F."/>
            <person name="Bajracharya S."/>
            <person name="Katuri K.P."/>
            <person name="Ali M."/>
            <person name="Saikaly P.E."/>
        </authorList>
    </citation>
    <scope>NUCLEOTIDE SEQUENCE [LARGE SCALE GENOMIC DNA]</scope>
    <source>
        <strain evidence="3">MES6</strain>
    </source>
</reference>
<evidence type="ECO:0000256" key="2">
    <source>
        <dbReference type="SAM" id="SignalP"/>
    </source>
</evidence>
<proteinExistence type="predicted"/>
<evidence type="ECO:0008006" key="5">
    <source>
        <dbReference type="Google" id="ProtNLM"/>
    </source>
</evidence>
<feature type="signal peptide" evidence="2">
    <location>
        <begin position="1"/>
        <end position="18"/>
    </location>
</feature>
<dbReference type="AlphaFoldDB" id="A0A7C9L9W4"/>
<sequence>MRYSIYGAALGAAIAALAGCTPSVPDSGAGVGFGDYDSYAQQQAAREAQLSGQQQAGASAAPLPQSGGQTGAPLSATGQAMAPLPDDEQGTAQDGGQEEADPVEQLAADTAAALNSGEEPLQADPNNPPPEAVNEMGISQENDFEDVAGLRSIDDDADRIARNRQEYELVQPEALPPREGKEGPNIVAYALRTTNPVGTPLYNRMTLFDTEGRMQRNCRKYPSADQAQIDFLERGGPERDRLGLDPDGDGFACDWDPAPFRSARGGSGE</sequence>
<evidence type="ECO:0000313" key="4">
    <source>
        <dbReference type="Proteomes" id="UP000483078"/>
    </source>
</evidence>
<feature type="region of interest" description="Disordered" evidence="1">
    <location>
        <begin position="235"/>
        <end position="269"/>
    </location>
</feature>
<dbReference type="EMBL" id="VENJ01000004">
    <property type="protein sequence ID" value="MTJ03657.1"/>
    <property type="molecule type" value="Genomic_DNA"/>
</dbReference>
<feature type="compositionally biased region" description="Low complexity" evidence="1">
    <location>
        <begin position="48"/>
        <end position="67"/>
    </location>
</feature>
<dbReference type="RefSeq" id="WP_273248231.1">
    <property type="nucleotide sequence ID" value="NZ_VENJ01000004.1"/>
</dbReference>
<feature type="chain" id="PRO_5028956623" description="Excalibur calcium-binding domain-containing protein" evidence="2">
    <location>
        <begin position="19"/>
        <end position="269"/>
    </location>
</feature>
<accession>A0A7C9L9W4</accession>
<organism evidence="3 4">
    <name type="scientific">Sediminimonas qiaohouensis</name>
    <dbReference type="NCBI Taxonomy" id="552061"/>
    <lineage>
        <taxon>Bacteria</taxon>
        <taxon>Pseudomonadati</taxon>
        <taxon>Pseudomonadota</taxon>
        <taxon>Alphaproteobacteria</taxon>
        <taxon>Rhodobacterales</taxon>
        <taxon>Roseobacteraceae</taxon>
        <taxon>Sediminimonas</taxon>
    </lineage>
</organism>
<dbReference type="Proteomes" id="UP000483078">
    <property type="component" value="Unassembled WGS sequence"/>
</dbReference>
<dbReference type="PROSITE" id="PS51257">
    <property type="entry name" value="PROKAR_LIPOPROTEIN"/>
    <property type="match status" value="1"/>
</dbReference>